<dbReference type="Gene3D" id="3.30.710.10">
    <property type="entry name" value="Potassium Channel Kv1.1, Chain A"/>
    <property type="match status" value="1"/>
</dbReference>
<dbReference type="PROSITE" id="PS50097">
    <property type="entry name" value="BTB"/>
    <property type="match status" value="1"/>
</dbReference>
<feature type="region of interest" description="Disordered" evidence="2">
    <location>
        <begin position="412"/>
        <end position="448"/>
    </location>
</feature>
<comment type="pathway">
    <text evidence="1">Protein modification; protein ubiquitination.</text>
</comment>
<dbReference type="PANTHER" id="PTHR45632:SF17">
    <property type="entry name" value="KELCH-LIKE PROTEIN 31"/>
    <property type="match status" value="1"/>
</dbReference>
<dbReference type="InterPro" id="IPR047365">
    <property type="entry name" value="Tudor_AtPTM-like"/>
</dbReference>
<evidence type="ECO:0000256" key="1">
    <source>
        <dbReference type="ARBA" id="ARBA00004906"/>
    </source>
</evidence>
<organism evidence="4">
    <name type="scientific">Tetraselmis sp. GSL018</name>
    <dbReference type="NCBI Taxonomy" id="582737"/>
    <lineage>
        <taxon>Eukaryota</taxon>
        <taxon>Viridiplantae</taxon>
        <taxon>Chlorophyta</taxon>
        <taxon>core chlorophytes</taxon>
        <taxon>Chlorodendrophyceae</taxon>
        <taxon>Chlorodendrales</taxon>
        <taxon>Chlorodendraceae</taxon>
        <taxon>Tetraselmis</taxon>
    </lineage>
</organism>
<feature type="region of interest" description="Disordered" evidence="2">
    <location>
        <begin position="20"/>
        <end position="93"/>
    </location>
</feature>
<dbReference type="Gene3D" id="1.25.40.420">
    <property type="match status" value="1"/>
</dbReference>
<evidence type="ECO:0000259" key="3">
    <source>
        <dbReference type="PROSITE" id="PS50097"/>
    </source>
</evidence>
<evidence type="ECO:0000313" key="4">
    <source>
        <dbReference type="EMBL" id="JAC64338.1"/>
    </source>
</evidence>
<dbReference type="SMART" id="SM00225">
    <property type="entry name" value="BTB"/>
    <property type="match status" value="1"/>
</dbReference>
<reference evidence="4" key="1">
    <citation type="submission" date="2014-05" db="EMBL/GenBank/DDBJ databases">
        <title>The transcriptome of the halophilic microalga Tetraselmis sp. GSL018 isolated from the Great Salt Lake, Utah.</title>
        <authorList>
            <person name="Jinkerson R.E."/>
            <person name="D'Adamo S."/>
            <person name="Posewitz M.C."/>
        </authorList>
    </citation>
    <scope>NUCLEOTIDE SEQUENCE</scope>
    <source>
        <strain evidence="4">GSL018</strain>
    </source>
</reference>
<gene>
    <name evidence="4" type="ORF">TSPGSL018_18519</name>
</gene>
<feature type="compositionally biased region" description="Polar residues" evidence="2">
    <location>
        <begin position="78"/>
        <end position="90"/>
    </location>
</feature>
<accession>A0A061QXA1</accession>
<dbReference type="PANTHER" id="PTHR45632">
    <property type="entry name" value="LD33804P"/>
    <property type="match status" value="1"/>
</dbReference>
<evidence type="ECO:0000256" key="2">
    <source>
        <dbReference type="SAM" id="MobiDB-lite"/>
    </source>
</evidence>
<proteinExistence type="predicted"/>
<dbReference type="InterPro" id="IPR000210">
    <property type="entry name" value="BTB/POZ_dom"/>
</dbReference>
<protein>
    <submittedName>
        <fullName evidence="4">Ring canal kelch</fullName>
    </submittedName>
</protein>
<dbReference type="Gene3D" id="2.30.30.140">
    <property type="match status" value="1"/>
</dbReference>
<dbReference type="SUPFAM" id="SSF54695">
    <property type="entry name" value="POZ domain"/>
    <property type="match status" value="1"/>
</dbReference>
<dbReference type="Pfam" id="PF21743">
    <property type="entry name" value="PTM_DIR17_Tudor"/>
    <property type="match status" value="1"/>
</dbReference>
<dbReference type="AlphaFoldDB" id="A0A061QXA1"/>
<dbReference type="SMART" id="SM00875">
    <property type="entry name" value="BACK"/>
    <property type="match status" value="1"/>
</dbReference>
<feature type="compositionally biased region" description="Low complexity" evidence="2">
    <location>
        <begin position="35"/>
        <end position="48"/>
    </location>
</feature>
<feature type="compositionally biased region" description="Basic residues" evidence="2">
    <location>
        <begin position="423"/>
        <end position="448"/>
    </location>
</feature>
<name>A0A061QXA1_9CHLO</name>
<dbReference type="Pfam" id="PF00651">
    <property type="entry name" value="BTB"/>
    <property type="match status" value="1"/>
</dbReference>
<sequence length="448" mass="48568">MEEPKTDLPVPEAAEAVEVNHTVPEPATAAPDVTQAVDAAPASAPVDAQVEEVKPSTDEPVKATEDVLAPVKEDKKPNSASTPARGSLQQDSEHQLSLLRRLAEVWESDPSSCDVTLVGSDGTEVPLHSVIARALAPGIVGFDKQRIELPSVSGKILPALVRYLYTGELRIDSDSAGDMLSGATALGIKGAQQLCGRYLRSSITAANVLKRQAIATEHDLSELLSSSLDFIDRKFDSVVLSKEWLQLPKAQVAAILSRNSLMVEGEEPVYQALKRWEQHDKPSRHADYLELLQDAEVVRLPFLGSELVASLDKDPEVIECPAAKAVVHEELVRRLLGKENTAIPRGSTRVKEAEEKCLGKRVKKKFEDGKLYQGKITGVAQEVGTGKLLFNILYDDGDGEDVYEAEVEEMLRAAGKRSSGTPKAKKPAAKKTPAKATPKKNTAKKRKK</sequence>
<dbReference type="Pfam" id="PF07707">
    <property type="entry name" value="BACK"/>
    <property type="match status" value="1"/>
</dbReference>
<dbReference type="InterPro" id="IPR011333">
    <property type="entry name" value="SKP1/BTB/POZ_sf"/>
</dbReference>
<dbReference type="CDD" id="cd18186">
    <property type="entry name" value="BTB_POZ_ZBTB_KLHL-like"/>
    <property type="match status" value="1"/>
</dbReference>
<feature type="domain" description="BTB" evidence="3">
    <location>
        <begin position="113"/>
        <end position="173"/>
    </location>
</feature>
<dbReference type="EMBL" id="GBEZ01022505">
    <property type="protein sequence ID" value="JAC64338.1"/>
    <property type="molecule type" value="Transcribed_RNA"/>
</dbReference>
<feature type="compositionally biased region" description="Basic and acidic residues" evidence="2">
    <location>
        <begin position="51"/>
        <end position="77"/>
    </location>
</feature>
<dbReference type="InterPro" id="IPR011705">
    <property type="entry name" value="BACK"/>
</dbReference>